<protein>
    <submittedName>
        <fullName evidence="2">Uncharacterized protein</fullName>
    </submittedName>
</protein>
<keyword evidence="3" id="KW-1185">Reference proteome</keyword>
<comment type="caution">
    <text evidence="2">The sequence shown here is derived from an EMBL/GenBank/DDBJ whole genome shotgun (WGS) entry which is preliminary data.</text>
</comment>
<organism evidence="2 3">
    <name type="scientific">Gigaspora margarita</name>
    <dbReference type="NCBI Taxonomy" id="4874"/>
    <lineage>
        <taxon>Eukaryota</taxon>
        <taxon>Fungi</taxon>
        <taxon>Fungi incertae sedis</taxon>
        <taxon>Mucoromycota</taxon>
        <taxon>Glomeromycotina</taxon>
        <taxon>Glomeromycetes</taxon>
        <taxon>Diversisporales</taxon>
        <taxon>Gigasporaceae</taxon>
        <taxon>Gigaspora</taxon>
    </lineage>
</organism>
<proteinExistence type="predicted"/>
<reference evidence="2 3" key="1">
    <citation type="journal article" date="2019" name="Environ. Microbiol.">
        <title>At the nexus of three kingdoms: the genome of the mycorrhizal fungus Gigaspora margarita provides insights into plant, endobacterial and fungal interactions.</title>
        <authorList>
            <person name="Venice F."/>
            <person name="Ghignone S."/>
            <person name="Salvioli di Fossalunga A."/>
            <person name="Amselem J."/>
            <person name="Novero M."/>
            <person name="Xianan X."/>
            <person name="Sedzielewska Toro K."/>
            <person name="Morin E."/>
            <person name="Lipzen A."/>
            <person name="Grigoriev I.V."/>
            <person name="Henrissat B."/>
            <person name="Martin F.M."/>
            <person name="Bonfante P."/>
        </authorList>
    </citation>
    <scope>NUCLEOTIDE SEQUENCE [LARGE SCALE GENOMIC DNA]</scope>
    <source>
        <strain evidence="2 3">BEG34</strain>
    </source>
</reference>
<accession>A0A8H4B1U2</accession>
<evidence type="ECO:0000313" key="3">
    <source>
        <dbReference type="Proteomes" id="UP000439903"/>
    </source>
</evidence>
<dbReference type="EMBL" id="WTPW01000056">
    <property type="protein sequence ID" value="KAF0553518.1"/>
    <property type="molecule type" value="Genomic_DNA"/>
</dbReference>
<name>A0A8H4B1U2_GIGMA</name>
<dbReference type="Proteomes" id="UP000439903">
    <property type="component" value="Unassembled WGS sequence"/>
</dbReference>
<feature type="region of interest" description="Disordered" evidence="1">
    <location>
        <begin position="1"/>
        <end position="22"/>
    </location>
</feature>
<evidence type="ECO:0000256" key="1">
    <source>
        <dbReference type="SAM" id="MobiDB-lite"/>
    </source>
</evidence>
<sequence>MEVKTGTNSKNPCTTSKEISFPPNKQFTSDNFRNLQSKRELRFKKEMELYQHNFKLELYQHKFKLEVKPAELVSASSQNNELVSAPAQNNVLLSGTLPRLGSSNNYIVSVPAQNNELVSAPIIQTFAISSQNSVSELPQTISDMLPNNFIFTPLDSVQKQNYEDDQGQRVDFGWYYLL</sequence>
<evidence type="ECO:0000313" key="2">
    <source>
        <dbReference type="EMBL" id="KAF0553518.1"/>
    </source>
</evidence>
<dbReference type="AlphaFoldDB" id="A0A8H4B1U2"/>
<gene>
    <name evidence="2" type="ORF">F8M41_020247</name>
</gene>